<dbReference type="Pfam" id="PF04031">
    <property type="entry name" value="Las1"/>
    <property type="match status" value="1"/>
</dbReference>
<evidence type="ECO:0000313" key="1">
    <source>
        <dbReference type="EMBL" id="CAG9857911.1"/>
    </source>
</evidence>
<dbReference type="InterPro" id="IPR007174">
    <property type="entry name" value="Las1"/>
</dbReference>
<dbReference type="Proteomes" id="UP001153712">
    <property type="component" value="Chromosome 15"/>
</dbReference>
<proteinExistence type="predicted"/>
<accession>A0A9N9XMR4</accession>
<dbReference type="AlphaFoldDB" id="A0A9N9XMR4"/>
<dbReference type="GO" id="GO:0000460">
    <property type="term" value="P:maturation of 5.8S rRNA"/>
    <property type="evidence" value="ECO:0007669"/>
    <property type="project" value="TreeGrafter"/>
</dbReference>
<dbReference type="EMBL" id="OU900108">
    <property type="protein sequence ID" value="CAG9857911.1"/>
    <property type="molecule type" value="Genomic_DNA"/>
</dbReference>
<dbReference type="GO" id="GO:0030687">
    <property type="term" value="C:preribosome, large subunit precursor"/>
    <property type="evidence" value="ECO:0007669"/>
    <property type="project" value="TreeGrafter"/>
</dbReference>
<sequence>MALSQKHSGKVLVPWFNSAEWKCVCDYVISQDRRNMRRALAILNIWKVRTPLLSAGVEGTLILLETLMSDTENLSEVQIVGNYSITLLRFLNICAGNNNKQGTFNKTVSKNDLPSWLIDIRHDIAHGQNLPSKSLLELALRECLDWVIQKYWIFHKNIIRDYCIADDGKSTDNARVLDCLKFYVTLKLRLYNGNNLTDLEESLKDKINYLLSKRHNHSVTDTQGIIVILEEYLKQVISDYSNKHIAEDLARGLVKWGTLRTRLEMNEKGKPVIPASFKAIWLNLLNIFYENEGFLSAFLIQLWYILCDSNNESFHRISSIWIQDILNGLLKLKHLYKTKEDNDENNFSLQNNSKERYQECIEFESIEKINSVNLENFERVVLENPHSYAAQFLNRLMEFNKRPKEYKIFMNSLMTSMFGIDTELKSLCDLNTQDLANCGNIDVNMEDVLENNGLIENGKNSNKGRWCVLKDKTQFKHCPLGILPHQSRTKNFTLINELI</sequence>
<dbReference type="GO" id="GO:0000470">
    <property type="term" value="P:maturation of LSU-rRNA"/>
    <property type="evidence" value="ECO:0007669"/>
    <property type="project" value="TreeGrafter"/>
</dbReference>
<dbReference type="GO" id="GO:0090730">
    <property type="term" value="C:Las1 complex"/>
    <property type="evidence" value="ECO:0007669"/>
    <property type="project" value="InterPro"/>
</dbReference>
<dbReference type="PANTHER" id="PTHR15002:SF0">
    <property type="entry name" value="RIBOSOMAL BIOGENESIS PROTEIN LAS1L"/>
    <property type="match status" value="1"/>
</dbReference>
<dbReference type="GO" id="GO:0004519">
    <property type="term" value="F:endonuclease activity"/>
    <property type="evidence" value="ECO:0007669"/>
    <property type="project" value="InterPro"/>
</dbReference>
<protein>
    <recommendedName>
        <fullName evidence="3">LAS1-like protein</fullName>
    </recommendedName>
</protein>
<name>A0A9N9XMR4_PHYSR</name>
<evidence type="ECO:0000313" key="2">
    <source>
        <dbReference type="Proteomes" id="UP001153712"/>
    </source>
</evidence>
<keyword evidence="2" id="KW-1185">Reference proteome</keyword>
<gene>
    <name evidence="1" type="ORF">PHYEVI_LOCUS4308</name>
</gene>
<dbReference type="PANTHER" id="PTHR15002">
    <property type="entry name" value="RIBOSOMAL BIOGENESIS PROTEIN LAS1L"/>
    <property type="match status" value="1"/>
</dbReference>
<dbReference type="OrthoDB" id="10263222at2759"/>
<evidence type="ECO:0008006" key="3">
    <source>
        <dbReference type="Google" id="ProtNLM"/>
    </source>
</evidence>
<organism evidence="1 2">
    <name type="scientific">Phyllotreta striolata</name>
    <name type="common">Striped flea beetle</name>
    <name type="synonym">Crioceris striolata</name>
    <dbReference type="NCBI Taxonomy" id="444603"/>
    <lineage>
        <taxon>Eukaryota</taxon>
        <taxon>Metazoa</taxon>
        <taxon>Ecdysozoa</taxon>
        <taxon>Arthropoda</taxon>
        <taxon>Hexapoda</taxon>
        <taxon>Insecta</taxon>
        <taxon>Pterygota</taxon>
        <taxon>Neoptera</taxon>
        <taxon>Endopterygota</taxon>
        <taxon>Coleoptera</taxon>
        <taxon>Polyphaga</taxon>
        <taxon>Cucujiformia</taxon>
        <taxon>Chrysomeloidea</taxon>
        <taxon>Chrysomelidae</taxon>
        <taxon>Galerucinae</taxon>
        <taxon>Alticini</taxon>
        <taxon>Phyllotreta</taxon>
    </lineage>
</organism>
<reference evidence="1" key="1">
    <citation type="submission" date="2022-01" db="EMBL/GenBank/DDBJ databases">
        <authorList>
            <person name="King R."/>
        </authorList>
    </citation>
    <scope>NUCLEOTIDE SEQUENCE</scope>
</reference>